<dbReference type="AlphaFoldDB" id="A0A1Y2FWU1"/>
<dbReference type="PANTHER" id="PTHR43048:SF3">
    <property type="entry name" value="METHYLMALONYL-COA EPIMERASE, MITOCHONDRIAL"/>
    <property type="match status" value="1"/>
</dbReference>
<keyword evidence="1" id="KW-0479">Metal-binding</keyword>
<gene>
    <name evidence="3" type="ORF">BCR35DRAFT_330027</name>
</gene>
<dbReference type="SUPFAM" id="SSF54593">
    <property type="entry name" value="Glyoxalase/Bleomycin resistance protein/Dihydroxybiphenyl dioxygenase"/>
    <property type="match status" value="1"/>
</dbReference>
<keyword evidence="4" id="KW-1185">Reference proteome</keyword>
<dbReference type="GO" id="GO:0051213">
    <property type="term" value="F:dioxygenase activity"/>
    <property type="evidence" value="ECO:0007669"/>
    <property type="project" value="UniProtKB-KW"/>
</dbReference>
<dbReference type="InterPro" id="IPR004360">
    <property type="entry name" value="Glyas_Fos-R_dOase_dom"/>
</dbReference>
<dbReference type="InterPro" id="IPR037523">
    <property type="entry name" value="VOC_core"/>
</dbReference>
<dbReference type="OrthoDB" id="2873368at2759"/>
<dbReference type="InParanoid" id="A0A1Y2FWU1"/>
<sequence length="148" mass="16176">MPLITSCDHTGVTVVDLERSLRFWVDVVGFKLVERLNPKGQTASNIVGVEGAEILIAKVEAPGGRHVIELLQYIGPSTRSHLRPRPCDVGSLHVALTTDDLDEALAAMLDAGCEMKGEPVEWNGQKLVYVHDFDGVAIELMQKPSRFA</sequence>
<dbReference type="Gene3D" id="3.10.180.10">
    <property type="entry name" value="2,3-Dihydroxybiphenyl 1,2-Dioxygenase, domain 1"/>
    <property type="match status" value="1"/>
</dbReference>
<dbReference type="GO" id="GO:0004493">
    <property type="term" value="F:methylmalonyl-CoA epimerase activity"/>
    <property type="evidence" value="ECO:0007669"/>
    <property type="project" value="TreeGrafter"/>
</dbReference>
<dbReference type="PANTHER" id="PTHR43048">
    <property type="entry name" value="METHYLMALONYL-COA EPIMERASE"/>
    <property type="match status" value="1"/>
</dbReference>
<dbReference type="PROSITE" id="PS51819">
    <property type="entry name" value="VOC"/>
    <property type="match status" value="1"/>
</dbReference>
<dbReference type="Proteomes" id="UP000193467">
    <property type="component" value="Unassembled WGS sequence"/>
</dbReference>
<accession>A0A1Y2FWU1</accession>
<feature type="domain" description="VOC" evidence="2">
    <location>
        <begin position="6"/>
        <end position="143"/>
    </location>
</feature>
<evidence type="ECO:0000259" key="2">
    <source>
        <dbReference type="PROSITE" id="PS51819"/>
    </source>
</evidence>
<dbReference type="EMBL" id="MCGR01000010">
    <property type="protein sequence ID" value="ORY88489.1"/>
    <property type="molecule type" value="Genomic_DNA"/>
</dbReference>
<dbReference type="Pfam" id="PF00903">
    <property type="entry name" value="Glyoxalase"/>
    <property type="match status" value="1"/>
</dbReference>
<protein>
    <submittedName>
        <fullName evidence="3">Glyoxalase/Bleomycin resistance protein/Dihydroxybiphenyl dioxygenase</fullName>
    </submittedName>
</protein>
<keyword evidence="3" id="KW-0560">Oxidoreductase</keyword>
<dbReference type="InterPro" id="IPR029068">
    <property type="entry name" value="Glyas_Bleomycin-R_OHBP_Dase"/>
</dbReference>
<evidence type="ECO:0000313" key="4">
    <source>
        <dbReference type="Proteomes" id="UP000193467"/>
    </source>
</evidence>
<organism evidence="3 4">
    <name type="scientific">Leucosporidium creatinivorum</name>
    <dbReference type="NCBI Taxonomy" id="106004"/>
    <lineage>
        <taxon>Eukaryota</taxon>
        <taxon>Fungi</taxon>
        <taxon>Dikarya</taxon>
        <taxon>Basidiomycota</taxon>
        <taxon>Pucciniomycotina</taxon>
        <taxon>Microbotryomycetes</taxon>
        <taxon>Leucosporidiales</taxon>
        <taxon>Leucosporidium</taxon>
    </lineage>
</organism>
<evidence type="ECO:0000313" key="3">
    <source>
        <dbReference type="EMBL" id="ORY88489.1"/>
    </source>
</evidence>
<reference evidence="3 4" key="1">
    <citation type="submission" date="2016-07" db="EMBL/GenBank/DDBJ databases">
        <title>Pervasive Adenine N6-methylation of Active Genes in Fungi.</title>
        <authorList>
            <consortium name="DOE Joint Genome Institute"/>
            <person name="Mondo S.J."/>
            <person name="Dannebaum R.O."/>
            <person name="Kuo R.C."/>
            <person name="Labutti K."/>
            <person name="Haridas S."/>
            <person name="Kuo A."/>
            <person name="Salamov A."/>
            <person name="Ahrendt S.R."/>
            <person name="Lipzen A."/>
            <person name="Sullivan W."/>
            <person name="Andreopoulos W.B."/>
            <person name="Clum A."/>
            <person name="Lindquist E."/>
            <person name="Daum C."/>
            <person name="Ramamoorthy G.K."/>
            <person name="Gryganskyi A."/>
            <person name="Culley D."/>
            <person name="Magnuson J.K."/>
            <person name="James T.Y."/>
            <person name="O'Malley M.A."/>
            <person name="Stajich J.E."/>
            <person name="Spatafora J.W."/>
            <person name="Visel A."/>
            <person name="Grigoriev I.V."/>
        </authorList>
    </citation>
    <scope>NUCLEOTIDE SEQUENCE [LARGE SCALE GENOMIC DNA]</scope>
    <source>
        <strain evidence="3 4">62-1032</strain>
    </source>
</reference>
<comment type="caution">
    <text evidence="3">The sequence shown here is derived from an EMBL/GenBank/DDBJ whole genome shotgun (WGS) entry which is preliminary data.</text>
</comment>
<dbReference type="GO" id="GO:0046872">
    <property type="term" value="F:metal ion binding"/>
    <property type="evidence" value="ECO:0007669"/>
    <property type="project" value="UniProtKB-KW"/>
</dbReference>
<proteinExistence type="predicted"/>
<dbReference type="GO" id="GO:0046491">
    <property type="term" value="P:L-methylmalonyl-CoA metabolic process"/>
    <property type="evidence" value="ECO:0007669"/>
    <property type="project" value="TreeGrafter"/>
</dbReference>
<name>A0A1Y2FWU1_9BASI</name>
<keyword evidence="3" id="KW-0223">Dioxygenase</keyword>
<evidence type="ECO:0000256" key="1">
    <source>
        <dbReference type="ARBA" id="ARBA00022723"/>
    </source>
</evidence>
<dbReference type="InterPro" id="IPR051785">
    <property type="entry name" value="MMCE/EMCE_epimerase"/>
</dbReference>